<evidence type="ECO:0000256" key="1">
    <source>
        <dbReference type="ARBA" id="ARBA00022676"/>
    </source>
</evidence>
<dbReference type="OrthoDB" id="8878585at2"/>
<protein>
    <recommendedName>
        <fullName evidence="4">Glycosyltransferase subfamily 4-like N-terminal domain-containing protein</fullName>
    </recommendedName>
</protein>
<dbReference type="PANTHER" id="PTHR12526:SF510">
    <property type="entry name" value="D-INOSITOL 3-PHOSPHATE GLYCOSYLTRANSFERASE"/>
    <property type="match status" value="1"/>
</dbReference>
<dbReference type="GO" id="GO:0016757">
    <property type="term" value="F:glycosyltransferase activity"/>
    <property type="evidence" value="ECO:0007669"/>
    <property type="project" value="UniProtKB-KW"/>
</dbReference>
<evidence type="ECO:0000313" key="6">
    <source>
        <dbReference type="Proteomes" id="UP000280726"/>
    </source>
</evidence>
<evidence type="ECO:0000259" key="4">
    <source>
        <dbReference type="Pfam" id="PF13439"/>
    </source>
</evidence>
<sequence>MAGPQGARRLLLVHPSPDLYGSDRQLLETVGAAVAAGWRAHVLLPEDGPLHGILRARGASTAVMTFPVLRKSVLTPAGMLRWGLAAVPAVVRMVRTLRRLDADLLYVNTLTIPPWLLAGRLAGVPALCHVHEAEDDQPWVVRTALNLPLILPRSVVANSGATRASVTATRPRVRRVAVVHNGVPDDGTPREPRERRPTDPLAVVVVGRLSPKKGVDLAVEAVARLRATGLPVTLDLYGSVFPGYEWFEDQLRRRVARPDLAGAVRLHGYVHPTRAALEAADVVLVPSRAETFGNSAVEAMLAARPVVAARVQGLAEVLADAPRTGLLVEPGSADALAEGLRAVAADPARAREQGRRARAYALEHFSLRRYGEALTALLDAGAGTGRRGPSVRSSRPRAPGPPPRHAG</sequence>
<keyword evidence="2" id="KW-0808">Transferase</keyword>
<dbReference type="Pfam" id="PF13692">
    <property type="entry name" value="Glyco_trans_1_4"/>
    <property type="match status" value="1"/>
</dbReference>
<dbReference type="Pfam" id="PF13439">
    <property type="entry name" value="Glyco_transf_4"/>
    <property type="match status" value="1"/>
</dbReference>
<feature type="compositionally biased region" description="Pro residues" evidence="3">
    <location>
        <begin position="398"/>
        <end position="407"/>
    </location>
</feature>
<proteinExistence type="predicted"/>
<dbReference type="EMBL" id="RKRA01000001">
    <property type="protein sequence ID" value="RPF25942.1"/>
    <property type="molecule type" value="Genomic_DNA"/>
</dbReference>
<comment type="caution">
    <text evidence="5">The sequence shown here is derived from an EMBL/GenBank/DDBJ whole genome shotgun (WGS) entry which is preliminary data.</text>
</comment>
<evidence type="ECO:0000313" key="5">
    <source>
        <dbReference type="EMBL" id="RPF25942.1"/>
    </source>
</evidence>
<dbReference type="Proteomes" id="UP000280726">
    <property type="component" value="Unassembled WGS sequence"/>
</dbReference>
<keyword evidence="6" id="KW-1185">Reference proteome</keyword>
<dbReference type="SUPFAM" id="SSF53756">
    <property type="entry name" value="UDP-Glycosyltransferase/glycogen phosphorylase"/>
    <property type="match status" value="1"/>
</dbReference>
<organism evidence="5 6">
    <name type="scientific">Georgenia muralis</name>
    <dbReference type="NCBI Taxonomy" id="154117"/>
    <lineage>
        <taxon>Bacteria</taxon>
        <taxon>Bacillati</taxon>
        <taxon>Actinomycetota</taxon>
        <taxon>Actinomycetes</taxon>
        <taxon>Micrococcales</taxon>
        <taxon>Bogoriellaceae</taxon>
        <taxon>Georgenia</taxon>
    </lineage>
</organism>
<keyword evidence="1" id="KW-0328">Glycosyltransferase</keyword>
<gene>
    <name evidence="5" type="ORF">EDD32_0356</name>
</gene>
<evidence type="ECO:0000256" key="3">
    <source>
        <dbReference type="SAM" id="MobiDB-lite"/>
    </source>
</evidence>
<feature type="domain" description="Glycosyltransferase subfamily 4-like N-terminal" evidence="4">
    <location>
        <begin position="21"/>
        <end position="185"/>
    </location>
</feature>
<feature type="region of interest" description="Disordered" evidence="3">
    <location>
        <begin position="381"/>
        <end position="407"/>
    </location>
</feature>
<dbReference type="PANTHER" id="PTHR12526">
    <property type="entry name" value="GLYCOSYLTRANSFERASE"/>
    <property type="match status" value="1"/>
</dbReference>
<reference evidence="5 6" key="1">
    <citation type="submission" date="2018-11" db="EMBL/GenBank/DDBJ databases">
        <title>Sequencing the genomes of 1000 actinobacteria strains.</title>
        <authorList>
            <person name="Klenk H.-P."/>
        </authorList>
    </citation>
    <scope>NUCLEOTIDE SEQUENCE [LARGE SCALE GENOMIC DNA]</scope>
    <source>
        <strain evidence="5 6">DSM 14418</strain>
    </source>
</reference>
<evidence type="ECO:0000256" key="2">
    <source>
        <dbReference type="ARBA" id="ARBA00022679"/>
    </source>
</evidence>
<dbReference type="InterPro" id="IPR028098">
    <property type="entry name" value="Glyco_trans_4-like_N"/>
</dbReference>
<accession>A0A3N4ZJY5</accession>
<dbReference type="Gene3D" id="3.40.50.2000">
    <property type="entry name" value="Glycogen Phosphorylase B"/>
    <property type="match status" value="2"/>
</dbReference>
<name>A0A3N4ZJY5_9MICO</name>
<dbReference type="CDD" id="cd03801">
    <property type="entry name" value="GT4_PimA-like"/>
    <property type="match status" value="1"/>
</dbReference>
<feature type="compositionally biased region" description="Low complexity" evidence="3">
    <location>
        <begin position="381"/>
        <end position="397"/>
    </location>
</feature>
<dbReference type="AlphaFoldDB" id="A0A3N4ZJY5"/>
<dbReference type="RefSeq" id="WP_123914093.1">
    <property type="nucleotide sequence ID" value="NZ_RKRA01000001.1"/>
</dbReference>